<dbReference type="Proteomes" id="UP000245702">
    <property type="component" value="Unassembled WGS sequence"/>
</dbReference>
<evidence type="ECO:0000256" key="1">
    <source>
        <dbReference type="SAM" id="MobiDB-lite"/>
    </source>
</evidence>
<evidence type="ECO:0000313" key="3">
    <source>
        <dbReference type="Proteomes" id="UP000245702"/>
    </source>
</evidence>
<reference evidence="2 3" key="1">
    <citation type="submission" date="2016-01" db="EMBL/GenBank/DDBJ databases">
        <authorList>
            <person name="Brown R."/>
        </authorList>
    </citation>
    <scope>NUCLEOTIDE SEQUENCE [LARGE SCALE GENOMIC DNA]</scope>
    <source>
        <strain evidence="2">Sporomusa sphaeroides DSM 2875</strain>
    </source>
</reference>
<sequence length="112" mass="12515">MVSFIVSMNFHRRSLDESQRAMVGAKIKHIFEDDARKRRTENLPNKPNGPKEPFGEQGESAEKAAKMVNSSRTSVKRASKVLKSGIPELVQAVESGKLTVTRANEMKVIFND</sequence>
<gene>
    <name evidence="2" type="ORF">SSPH_01852</name>
</gene>
<name>A0ABP2C6G5_9FIRM</name>
<dbReference type="Gene3D" id="1.10.10.2830">
    <property type="match status" value="1"/>
</dbReference>
<organism evidence="2 3">
    <name type="scientific">Sporomusa sphaeroides DSM 2875</name>
    <dbReference type="NCBI Taxonomy" id="1337886"/>
    <lineage>
        <taxon>Bacteria</taxon>
        <taxon>Bacillati</taxon>
        <taxon>Bacillota</taxon>
        <taxon>Negativicutes</taxon>
        <taxon>Selenomonadales</taxon>
        <taxon>Sporomusaceae</taxon>
        <taxon>Sporomusa</taxon>
    </lineage>
</organism>
<keyword evidence="3" id="KW-1185">Reference proteome</keyword>
<accession>A0ABP2C6G5</accession>
<protein>
    <submittedName>
        <fullName evidence="2">Uncharacterized protein</fullName>
    </submittedName>
</protein>
<proteinExistence type="predicted"/>
<dbReference type="EMBL" id="FCOW01000008">
    <property type="protein sequence ID" value="CVK19203.1"/>
    <property type="molecule type" value="Genomic_DNA"/>
</dbReference>
<comment type="caution">
    <text evidence="2">The sequence shown here is derived from an EMBL/GenBank/DDBJ whole genome shotgun (WGS) entry which is preliminary data.</text>
</comment>
<feature type="region of interest" description="Disordered" evidence="1">
    <location>
        <begin position="33"/>
        <end position="74"/>
    </location>
</feature>
<evidence type="ECO:0000313" key="2">
    <source>
        <dbReference type="EMBL" id="CVK19203.1"/>
    </source>
</evidence>